<comment type="caution">
    <text evidence="6">The sequence shown here is derived from an EMBL/GenBank/DDBJ whole genome shotgun (WGS) entry which is preliminary data.</text>
</comment>
<evidence type="ECO:0000313" key="7">
    <source>
        <dbReference type="Proteomes" id="UP001595799"/>
    </source>
</evidence>
<dbReference type="Gene3D" id="3.40.50.720">
    <property type="entry name" value="NAD(P)-binding Rossmann-like Domain"/>
    <property type="match status" value="1"/>
</dbReference>
<dbReference type="RefSeq" id="WP_382421259.1">
    <property type="nucleotide sequence ID" value="NZ_JBHSCW010000003.1"/>
</dbReference>
<evidence type="ECO:0000313" key="6">
    <source>
        <dbReference type="EMBL" id="MFC4350915.1"/>
    </source>
</evidence>
<dbReference type="SUPFAM" id="SSF51735">
    <property type="entry name" value="NAD(P)-binding Rossmann-fold domains"/>
    <property type="match status" value="1"/>
</dbReference>
<dbReference type="CDD" id="cd08255">
    <property type="entry name" value="2-desacetyl-2-hydroxyethyl_bacteriochlorophyllide_like"/>
    <property type="match status" value="1"/>
</dbReference>
<reference evidence="7" key="1">
    <citation type="journal article" date="2019" name="Int. J. Syst. Evol. Microbiol.">
        <title>The Global Catalogue of Microorganisms (GCM) 10K type strain sequencing project: providing services to taxonomists for standard genome sequencing and annotation.</title>
        <authorList>
            <consortium name="The Broad Institute Genomics Platform"/>
            <consortium name="The Broad Institute Genome Sequencing Center for Infectious Disease"/>
            <person name="Wu L."/>
            <person name="Ma J."/>
        </authorList>
    </citation>
    <scope>NUCLEOTIDE SEQUENCE [LARGE SCALE GENOMIC DNA]</scope>
    <source>
        <strain evidence="7">CECT 8472</strain>
    </source>
</reference>
<evidence type="ECO:0000256" key="2">
    <source>
        <dbReference type="ARBA" id="ARBA00008072"/>
    </source>
</evidence>
<keyword evidence="3" id="KW-0479">Metal-binding</keyword>
<comment type="cofactor">
    <cofactor evidence="1">
        <name>Zn(2+)</name>
        <dbReference type="ChEBI" id="CHEBI:29105"/>
    </cofactor>
</comment>
<proteinExistence type="inferred from homology"/>
<evidence type="ECO:0000256" key="4">
    <source>
        <dbReference type="ARBA" id="ARBA00022833"/>
    </source>
</evidence>
<evidence type="ECO:0000256" key="3">
    <source>
        <dbReference type="ARBA" id="ARBA00022723"/>
    </source>
</evidence>
<keyword evidence="4" id="KW-0862">Zinc</keyword>
<dbReference type="PANTHER" id="PTHR43350">
    <property type="entry name" value="NAD-DEPENDENT ALCOHOL DEHYDROGENASE"/>
    <property type="match status" value="1"/>
</dbReference>
<evidence type="ECO:0000256" key="5">
    <source>
        <dbReference type="ARBA" id="ARBA00023002"/>
    </source>
</evidence>
<name>A0ABV8UI85_9PROT</name>
<protein>
    <submittedName>
        <fullName evidence="6">Dehydrogenase</fullName>
    </submittedName>
</protein>
<dbReference type="PANTHER" id="PTHR43350:SF19">
    <property type="entry name" value="D-GULOSIDE 3-DEHYDROGENASE"/>
    <property type="match status" value="1"/>
</dbReference>
<keyword evidence="5" id="KW-0560">Oxidoreductase</keyword>
<evidence type="ECO:0000256" key="1">
    <source>
        <dbReference type="ARBA" id="ARBA00001947"/>
    </source>
</evidence>
<gene>
    <name evidence="6" type="ORF">ACFOW6_05100</name>
</gene>
<dbReference type="InterPro" id="IPR011032">
    <property type="entry name" value="GroES-like_sf"/>
</dbReference>
<dbReference type="SUPFAM" id="SSF50129">
    <property type="entry name" value="GroES-like"/>
    <property type="match status" value="1"/>
</dbReference>
<dbReference type="Proteomes" id="UP001595799">
    <property type="component" value="Unassembled WGS sequence"/>
</dbReference>
<accession>A0ABV8UI85</accession>
<keyword evidence="7" id="KW-1185">Reference proteome</keyword>
<dbReference type="EMBL" id="JBHSCW010000003">
    <property type="protein sequence ID" value="MFC4350915.1"/>
    <property type="molecule type" value="Genomic_DNA"/>
</dbReference>
<comment type="similarity">
    <text evidence="2">Belongs to the zinc-containing alcohol dehydrogenase family.</text>
</comment>
<dbReference type="Gene3D" id="3.90.180.10">
    <property type="entry name" value="Medium-chain alcohol dehydrogenases, catalytic domain"/>
    <property type="match status" value="1"/>
</dbReference>
<dbReference type="InterPro" id="IPR036291">
    <property type="entry name" value="NAD(P)-bd_dom_sf"/>
</dbReference>
<sequence length="328" mass="35333">MQPSTATAYWIVAPRRGELREAALPAPGAGEVLVETLYGAISRGTESLVFNNQVPESQYELMAAPFQEGSFPYPVKYGYISVGKVREGPPALHGRCVFCLHPHQTSYVVPAESVVPLPGGLPPERAVLGANMETALNALWDASPCIGDRIAVFGAGTVGFLVAWLASAIPGTEVTLVDPDSSKRAFAERLGLVMKTPEDAPAECDIVVHASGVPAGLAMALASAGYEATVLEMSWFGDREVPLPLGEAFHSRRITLRSSQVGGISPARRARKDHRRRMEIALDLLRAEALDCLITGESAFRDLPEVMQRLADSGQGVLCHRLRYECDR</sequence>
<organism evidence="6 7">
    <name type="scientific">Fodinicurvata halophila</name>
    <dbReference type="NCBI Taxonomy" id="1419723"/>
    <lineage>
        <taxon>Bacteria</taxon>
        <taxon>Pseudomonadati</taxon>
        <taxon>Pseudomonadota</taxon>
        <taxon>Alphaproteobacteria</taxon>
        <taxon>Rhodospirillales</taxon>
        <taxon>Rhodovibrionaceae</taxon>
        <taxon>Fodinicurvata</taxon>
    </lineage>
</organism>